<dbReference type="Proteomes" id="UP000886523">
    <property type="component" value="Unassembled WGS sequence"/>
</dbReference>
<comment type="similarity">
    <text evidence="2 12">Belongs to the taffazin family.</text>
</comment>
<dbReference type="GO" id="GO:0047184">
    <property type="term" value="F:1-acylglycerophosphocholine O-acyltransferase activity"/>
    <property type="evidence" value="ECO:0007669"/>
    <property type="project" value="TreeGrafter"/>
</dbReference>
<organism evidence="16 17">
    <name type="scientific">Hydnum rufescens UP504</name>
    <dbReference type="NCBI Taxonomy" id="1448309"/>
    <lineage>
        <taxon>Eukaryota</taxon>
        <taxon>Fungi</taxon>
        <taxon>Dikarya</taxon>
        <taxon>Basidiomycota</taxon>
        <taxon>Agaricomycotina</taxon>
        <taxon>Agaricomycetes</taxon>
        <taxon>Cantharellales</taxon>
        <taxon>Hydnaceae</taxon>
        <taxon>Hydnum</taxon>
    </lineage>
</organism>
<evidence type="ECO:0000256" key="2">
    <source>
        <dbReference type="ARBA" id="ARBA00010524"/>
    </source>
</evidence>
<name>A0A9P6DUD4_9AGAM</name>
<evidence type="ECO:0000256" key="5">
    <source>
        <dbReference type="ARBA" id="ARBA00022792"/>
    </source>
</evidence>
<evidence type="ECO:0000313" key="16">
    <source>
        <dbReference type="EMBL" id="KAF9510490.1"/>
    </source>
</evidence>
<evidence type="ECO:0000313" key="17">
    <source>
        <dbReference type="Proteomes" id="UP000886523"/>
    </source>
</evidence>
<dbReference type="InterPro" id="IPR000872">
    <property type="entry name" value="Tafazzin"/>
</dbReference>
<proteinExistence type="inferred from homology"/>
<evidence type="ECO:0000259" key="15">
    <source>
        <dbReference type="SMART" id="SM00563"/>
    </source>
</evidence>
<evidence type="ECO:0000256" key="7">
    <source>
        <dbReference type="ARBA" id="ARBA00023128"/>
    </source>
</evidence>
<keyword evidence="7" id="KW-0496">Mitochondrion</keyword>
<accession>A0A9P6DUD4</accession>
<dbReference type="CDD" id="cd07989">
    <property type="entry name" value="LPLAT_AGPAT-like"/>
    <property type="match status" value="1"/>
</dbReference>
<dbReference type="PANTHER" id="PTHR12497:SF0">
    <property type="entry name" value="TAFAZZIN"/>
    <property type="match status" value="1"/>
</dbReference>
<dbReference type="GO" id="GO:0007007">
    <property type="term" value="P:inner mitochondrial membrane organization"/>
    <property type="evidence" value="ECO:0007669"/>
    <property type="project" value="TreeGrafter"/>
</dbReference>
<keyword evidence="6" id="KW-0443">Lipid metabolism</keyword>
<comment type="catalytic activity">
    <reaction evidence="11">
        <text>1'-[1,2-diacyl-sn-glycero-3-phospho],3'-[1-acyl-sn-glycero-3-phospho]-glycerol + a 1,2-diacyl-sn-glycero-3-phosphocholine = a cardiolipin + a 1-acyl-sn-glycero-3-phosphocholine</text>
        <dbReference type="Rhea" id="RHEA:33731"/>
        <dbReference type="ChEBI" id="CHEBI:57643"/>
        <dbReference type="ChEBI" id="CHEBI:58168"/>
        <dbReference type="ChEBI" id="CHEBI:62237"/>
        <dbReference type="ChEBI" id="CHEBI:64743"/>
    </reaction>
    <physiologicalReaction direction="left-to-right" evidence="11">
        <dbReference type="Rhea" id="RHEA:33732"/>
    </physiologicalReaction>
    <physiologicalReaction direction="right-to-left" evidence="11">
        <dbReference type="Rhea" id="RHEA:33733"/>
    </physiologicalReaction>
</comment>
<dbReference type="SMART" id="SM00563">
    <property type="entry name" value="PlsC"/>
    <property type="match status" value="1"/>
</dbReference>
<protein>
    <recommendedName>
        <fullName evidence="12">Tafazzin family protein</fullName>
    </recommendedName>
</protein>
<keyword evidence="8" id="KW-0472">Membrane</keyword>
<keyword evidence="9" id="KW-0012">Acyltransferase</keyword>
<feature type="domain" description="Phospholipid/glycerol acyltransferase" evidence="15">
    <location>
        <begin position="54"/>
        <end position="177"/>
    </location>
</feature>
<dbReference type="EMBL" id="MU129015">
    <property type="protein sequence ID" value="KAF9510490.1"/>
    <property type="molecule type" value="Genomic_DNA"/>
</dbReference>
<evidence type="ECO:0000256" key="12">
    <source>
        <dbReference type="RuleBase" id="RU365062"/>
    </source>
</evidence>
<feature type="non-terminal residue" evidence="16">
    <location>
        <position position="1"/>
    </location>
</feature>
<keyword evidence="14" id="KW-0732">Signal</keyword>
<evidence type="ECO:0000256" key="8">
    <source>
        <dbReference type="ARBA" id="ARBA00023136"/>
    </source>
</evidence>
<evidence type="ECO:0000256" key="6">
    <source>
        <dbReference type="ARBA" id="ARBA00023098"/>
    </source>
</evidence>
<dbReference type="GO" id="GO:0005743">
    <property type="term" value="C:mitochondrial inner membrane"/>
    <property type="evidence" value="ECO:0007669"/>
    <property type="project" value="UniProtKB-SubCell"/>
</dbReference>
<evidence type="ECO:0000256" key="13">
    <source>
        <dbReference type="SAM" id="MobiDB-lite"/>
    </source>
</evidence>
<dbReference type="PANTHER" id="PTHR12497">
    <property type="entry name" value="TAZ PROTEIN TAFAZZIN"/>
    <property type="match status" value="1"/>
</dbReference>
<evidence type="ECO:0000256" key="10">
    <source>
        <dbReference type="ARBA" id="ARBA00024323"/>
    </source>
</evidence>
<dbReference type="InterPro" id="IPR002123">
    <property type="entry name" value="Plipid/glycerol_acylTrfase"/>
</dbReference>
<feature type="chain" id="PRO_5040258687" description="Tafazzin family protein" evidence="14">
    <location>
        <begin position="29"/>
        <end position="343"/>
    </location>
</feature>
<reference evidence="16" key="1">
    <citation type="journal article" date="2020" name="Nat. Commun.">
        <title>Large-scale genome sequencing of mycorrhizal fungi provides insights into the early evolution of symbiotic traits.</title>
        <authorList>
            <person name="Miyauchi S."/>
            <person name="Kiss E."/>
            <person name="Kuo A."/>
            <person name="Drula E."/>
            <person name="Kohler A."/>
            <person name="Sanchez-Garcia M."/>
            <person name="Morin E."/>
            <person name="Andreopoulos B."/>
            <person name="Barry K.W."/>
            <person name="Bonito G."/>
            <person name="Buee M."/>
            <person name="Carver A."/>
            <person name="Chen C."/>
            <person name="Cichocki N."/>
            <person name="Clum A."/>
            <person name="Culley D."/>
            <person name="Crous P.W."/>
            <person name="Fauchery L."/>
            <person name="Girlanda M."/>
            <person name="Hayes R.D."/>
            <person name="Keri Z."/>
            <person name="LaButti K."/>
            <person name="Lipzen A."/>
            <person name="Lombard V."/>
            <person name="Magnuson J."/>
            <person name="Maillard F."/>
            <person name="Murat C."/>
            <person name="Nolan M."/>
            <person name="Ohm R.A."/>
            <person name="Pangilinan J."/>
            <person name="Pereira M.F."/>
            <person name="Perotto S."/>
            <person name="Peter M."/>
            <person name="Pfister S."/>
            <person name="Riley R."/>
            <person name="Sitrit Y."/>
            <person name="Stielow J.B."/>
            <person name="Szollosi G."/>
            <person name="Zifcakova L."/>
            <person name="Stursova M."/>
            <person name="Spatafora J.W."/>
            <person name="Tedersoo L."/>
            <person name="Vaario L.M."/>
            <person name="Yamada A."/>
            <person name="Yan M."/>
            <person name="Wang P."/>
            <person name="Xu J."/>
            <person name="Bruns T."/>
            <person name="Baldrian P."/>
            <person name="Vilgalys R."/>
            <person name="Dunand C."/>
            <person name="Henrissat B."/>
            <person name="Grigoriev I.V."/>
            <person name="Hibbett D."/>
            <person name="Nagy L.G."/>
            <person name="Martin F.M."/>
        </authorList>
    </citation>
    <scope>NUCLEOTIDE SEQUENCE</scope>
    <source>
        <strain evidence="16">UP504</strain>
    </source>
</reference>
<keyword evidence="5" id="KW-0999">Mitochondrion inner membrane</keyword>
<feature type="region of interest" description="Disordered" evidence="13">
    <location>
        <begin position="226"/>
        <end position="254"/>
    </location>
</feature>
<evidence type="ECO:0000256" key="1">
    <source>
        <dbReference type="ARBA" id="ARBA00004137"/>
    </source>
</evidence>
<dbReference type="PRINTS" id="PR00979">
    <property type="entry name" value="TAFAZZIN"/>
</dbReference>
<comment type="caution">
    <text evidence="16">The sequence shown here is derived from an EMBL/GenBank/DDBJ whole genome shotgun (WGS) entry which is preliminary data.</text>
</comment>
<evidence type="ECO:0000256" key="9">
    <source>
        <dbReference type="ARBA" id="ARBA00023315"/>
    </source>
</evidence>
<dbReference type="OrthoDB" id="193467at2759"/>
<evidence type="ECO:0000256" key="11">
    <source>
        <dbReference type="ARBA" id="ARBA00047906"/>
    </source>
</evidence>
<keyword evidence="17" id="KW-1185">Reference proteome</keyword>
<comment type="subcellular location">
    <subcellularLocation>
        <location evidence="1">Mitochondrion inner membrane</location>
        <topology evidence="1">Peripheral membrane protein</topology>
        <orientation evidence="1">Intermembrane side</orientation>
    </subcellularLocation>
    <subcellularLocation>
        <location evidence="10">Mitochondrion outer membrane</location>
        <topology evidence="10">Peripheral membrane protein</topology>
        <orientation evidence="10">Intermembrane side</orientation>
    </subcellularLocation>
</comment>
<feature type="signal peptide" evidence="14">
    <location>
        <begin position="1"/>
        <end position="28"/>
    </location>
</feature>
<evidence type="ECO:0000256" key="3">
    <source>
        <dbReference type="ARBA" id="ARBA00022679"/>
    </source>
</evidence>
<keyword evidence="4" id="KW-1000">Mitochondrion outer membrane</keyword>
<dbReference type="GO" id="GO:0035965">
    <property type="term" value="P:cardiolipin acyl-chain remodeling"/>
    <property type="evidence" value="ECO:0007669"/>
    <property type="project" value="TreeGrafter"/>
</dbReference>
<sequence length="343" mass="38086">PAIPSVNVSVMSVVVIPFIGLVSKACLGVNSDERERARVLRRALREENRRGQGVLTRLIHEYTSLDEPLMWGCLPTRQYFDRRNMRWTLGASDIMFTNPCALSAFFCAGQVIETFRGKGVHQPAIDDAIRKLNAGEWIHMFPEGKVNQHTTNPTGRGRILMDTLSLPTIIPIWLSGFDALMPEPRAFPRFIPRLGPSKRISIVFGDPLSPDASLAALLAAHRRGEQQNTLRRLEPNPPALSMPIKASGNSGAEVRTGGEKQICETTAVQHSTPSSADELDVRRELQLRMDVTQWMQDALDDLGGRVARMDANGHRIIAALFIISDFYPVPHTRGSLYVVCPCD</sequence>
<gene>
    <name evidence="16" type="ORF">BS47DRAFT_1300139</name>
</gene>
<dbReference type="GO" id="GO:0005741">
    <property type="term" value="C:mitochondrial outer membrane"/>
    <property type="evidence" value="ECO:0007669"/>
    <property type="project" value="UniProtKB-SubCell"/>
</dbReference>
<evidence type="ECO:0000256" key="14">
    <source>
        <dbReference type="SAM" id="SignalP"/>
    </source>
</evidence>
<keyword evidence="3" id="KW-0808">Transferase</keyword>
<dbReference type="AlphaFoldDB" id="A0A9P6DUD4"/>
<dbReference type="Pfam" id="PF01553">
    <property type="entry name" value="Acyltransferase"/>
    <property type="match status" value="1"/>
</dbReference>
<evidence type="ECO:0000256" key="4">
    <source>
        <dbReference type="ARBA" id="ARBA00022787"/>
    </source>
</evidence>